<dbReference type="InterPro" id="IPR029057">
    <property type="entry name" value="PRTase-like"/>
</dbReference>
<feature type="non-terminal residue" evidence="1">
    <location>
        <position position="185"/>
    </location>
</feature>
<comment type="caution">
    <text evidence="1">The sequence shown here is derived from an EMBL/GenBank/DDBJ whole genome shotgun (WGS) entry which is preliminary data.</text>
</comment>
<protein>
    <recommendedName>
        <fullName evidence="3">Double zinc ribbon domain-containing protein</fullName>
    </recommendedName>
</protein>
<evidence type="ECO:0008006" key="3">
    <source>
        <dbReference type="Google" id="ProtNLM"/>
    </source>
</evidence>
<sequence length="185" mass="21446">MEKIKNFAWNILFPKFCANCGAEGTYLCPDCLSLIEIFERQYCPFCFSSRAVADGKTCRHCHRTKKLNGLFCATSYDNFIVKKIICQLKYEPFVRELARPLSSLIITHLAFLKKQSFFENCLLIPIPLHIKKHKFRGFNQAEEIAKKLSSVMKIPINDKALIKIKKTPAQTELNNKKRRENIKNV</sequence>
<dbReference type="InterPro" id="IPR051910">
    <property type="entry name" value="ComF/GntX_DNA_util-trans"/>
</dbReference>
<proteinExistence type="predicted"/>
<reference evidence="1 2" key="1">
    <citation type="journal article" date="2016" name="Nat. Commun.">
        <title>Thousands of microbial genomes shed light on interconnected biogeochemical processes in an aquifer system.</title>
        <authorList>
            <person name="Anantharaman K."/>
            <person name="Brown C.T."/>
            <person name="Hug L.A."/>
            <person name="Sharon I."/>
            <person name="Castelle C.J."/>
            <person name="Probst A.J."/>
            <person name="Thomas B.C."/>
            <person name="Singh A."/>
            <person name="Wilkins M.J."/>
            <person name="Karaoz U."/>
            <person name="Brodie E.L."/>
            <person name="Williams K.H."/>
            <person name="Hubbard S.S."/>
            <person name="Banfield J.F."/>
        </authorList>
    </citation>
    <scope>NUCLEOTIDE SEQUENCE [LARGE SCALE GENOMIC DNA]</scope>
</reference>
<evidence type="ECO:0000313" key="2">
    <source>
        <dbReference type="Proteomes" id="UP000176216"/>
    </source>
</evidence>
<dbReference type="PANTHER" id="PTHR47505">
    <property type="entry name" value="DNA UTILIZATION PROTEIN YHGH"/>
    <property type="match status" value="1"/>
</dbReference>
<gene>
    <name evidence="1" type="ORF">A2W71_02880</name>
</gene>
<evidence type="ECO:0000313" key="1">
    <source>
        <dbReference type="EMBL" id="OGZ24855.1"/>
    </source>
</evidence>
<accession>A0A1G2EGE2</accession>
<dbReference type="SUPFAM" id="SSF53271">
    <property type="entry name" value="PRTase-like"/>
    <property type="match status" value="1"/>
</dbReference>
<dbReference type="EMBL" id="MHMJ01000041">
    <property type="protein sequence ID" value="OGZ24855.1"/>
    <property type="molecule type" value="Genomic_DNA"/>
</dbReference>
<dbReference type="AlphaFoldDB" id="A0A1G2EGE2"/>
<name>A0A1G2EGE2_9BACT</name>
<dbReference type="PANTHER" id="PTHR47505:SF1">
    <property type="entry name" value="DNA UTILIZATION PROTEIN YHGH"/>
    <property type="match status" value="1"/>
</dbReference>
<organism evidence="1 2">
    <name type="scientific">Candidatus Nealsonbacteria bacterium RIFCSPLOWO2_02_39_8</name>
    <dbReference type="NCBI Taxonomy" id="1801674"/>
    <lineage>
        <taxon>Bacteria</taxon>
        <taxon>Candidatus Nealsoniibacteriota</taxon>
    </lineage>
</organism>
<dbReference type="Proteomes" id="UP000176216">
    <property type="component" value="Unassembled WGS sequence"/>
</dbReference>